<dbReference type="Proteomes" id="UP000319280">
    <property type="component" value="Unassembled WGS sequence"/>
</dbReference>
<feature type="binding site" evidence="5">
    <location>
        <position position="66"/>
    </location>
    <ligand>
        <name>molybdate</name>
        <dbReference type="ChEBI" id="CHEBI:36264"/>
    </ligand>
</feature>
<dbReference type="FunFam" id="3.40.190.10:FF:000035">
    <property type="entry name" value="Molybdate ABC transporter substrate-binding protein"/>
    <property type="match status" value="1"/>
</dbReference>
<evidence type="ECO:0000313" key="7">
    <source>
        <dbReference type="Proteomes" id="UP000319280"/>
    </source>
</evidence>
<name>A0A549YM14_9BACI</name>
<dbReference type="Pfam" id="PF13531">
    <property type="entry name" value="SBP_bac_11"/>
    <property type="match status" value="1"/>
</dbReference>
<dbReference type="EMBL" id="VJMZ01000001">
    <property type="protein sequence ID" value="TRM12919.1"/>
    <property type="molecule type" value="Genomic_DNA"/>
</dbReference>
<dbReference type="CDD" id="cd13537">
    <property type="entry name" value="PBP2_YvgL_like"/>
    <property type="match status" value="1"/>
</dbReference>
<dbReference type="InterPro" id="IPR050682">
    <property type="entry name" value="ModA/WtpA"/>
</dbReference>
<dbReference type="InterPro" id="IPR005950">
    <property type="entry name" value="ModA"/>
</dbReference>
<proteinExistence type="inferred from homology"/>
<gene>
    <name evidence="6" type="primary">modA</name>
    <name evidence="6" type="ORF">FH966_15080</name>
</gene>
<feature type="binding site" evidence="5">
    <location>
        <position position="193"/>
    </location>
    <ligand>
        <name>molybdate</name>
        <dbReference type="ChEBI" id="CHEBI:36264"/>
    </ligand>
</feature>
<dbReference type="PIRSF" id="PIRSF004846">
    <property type="entry name" value="ModA"/>
    <property type="match status" value="1"/>
</dbReference>
<evidence type="ECO:0000256" key="2">
    <source>
        <dbReference type="ARBA" id="ARBA00022505"/>
    </source>
</evidence>
<feature type="binding site" evidence="5">
    <location>
        <position position="39"/>
    </location>
    <ligand>
        <name>molybdate</name>
        <dbReference type="ChEBI" id="CHEBI:36264"/>
    </ligand>
</feature>
<sequence>MRYLLTVLSVVVFLAACGDNTEENRQKENAALTISAAASMTDAMEELKNVYENEDNAELTLNFGSSGKLAQQIQQGAPADVFISANQNWMNRLENDDLILPATRKEITGNSIVLIANKDSTLDYDSIDTVEPNDVEQIAIGNPDSVPAGKYAQQTLKSLQLWDKLKNKMVLAKDVRQVLTYVETGNTDIGFVYKSDALTSDKIQVLTEADAATHDAIIYPTAVIADTNHKKKAKAFVEFLLTDEAQTIFKKYGFE</sequence>
<dbReference type="InterPro" id="IPR041879">
    <property type="entry name" value="YvgL-like_PBP2"/>
</dbReference>
<keyword evidence="2 5" id="KW-0500">Molybdenum</keyword>
<feature type="binding site" evidence="5">
    <location>
        <position position="148"/>
    </location>
    <ligand>
        <name>molybdate</name>
        <dbReference type="ChEBI" id="CHEBI:36264"/>
    </ligand>
</feature>
<keyword evidence="3 5" id="KW-0479">Metal-binding</keyword>
<dbReference type="RefSeq" id="WP_142791825.1">
    <property type="nucleotide sequence ID" value="NZ_VJMZ01000001.1"/>
</dbReference>
<protein>
    <submittedName>
        <fullName evidence="6">Molybdate ABC transporter substrate-binding protein</fullName>
    </submittedName>
</protein>
<dbReference type="PROSITE" id="PS51257">
    <property type="entry name" value="PROKAR_LIPOPROTEIN"/>
    <property type="match status" value="1"/>
</dbReference>
<dbReference type="AlphaFoldDB" id="A0A549YM14"/>
<evidence type="ECO:0000313" key="6">
    <source>
        <dbReference type="EMBL" id="TRM12919.1"/>
    </source>
</evidence>
<reference evidence="6 7" key="1">
    <citation type="submission" date="2019-07" db="EMBL/GenBank/DDBJ databases">
        <title>Genomic analysis of Lentibacillus sp. NKC851-2.</title>
        <authorList>
            <person name="Oh Y.J."/>
        </authorList>
    </citation>
    <scope>NUCLEOTIDE SEQUENCE [LARGE SCALE GENOMIC DNA]</scope>
    <source>
        <strain evidence="6 7">NKC851-2</strain>
    </source>
</reference>
<keyword evidence="4" id="KW-0732">Signal</keyword>
<evidence type="ECO:0000256" key="1">
    <source>
        <dbReference type="ARBA" id="ARBA00009175"/>
    </source>
</evidence>
<evidence type="ECO:0000256" key="5">
    <source>
        <dbReference type="PIRSR" id="PIRSR004846-1"/>
    </source>
</evidence>
<dbReference type="Gene3D" id="3.40.190.10">
    <property type="entry name" value="Periplasmic binding protein-like II"/>
    <property type="match status" value="2"/>
</dbReference>
<organism evidence="6 7">
    <name type="scientific">Lentibacillus cibarius</name>
    <dbReference type="NCBI Taxonomy" id="2583219"/>
    <lineage>
        <taxon>Bacteria</taxon>
        <taxon>Bacillati</taxon>
        <taxon>Bacillota</taxon>
        <taxon>Bacilli</taxon>
        <taxon>Bacillales</taxon>
        <taxon>Bacillaceae</taxon>
        <taxon>Lentibacillus</taxon>
    </lineage>
</organism>
<evidence type="ECO:0000256" key="3">
    <source>
        <dbReference type="ARBA" id="ARBA00022723"/>
    </source>
</evidence>
<evidence type="ECO:0000256" key="4">
    <source>
        <dbReference type="ARBA" id="ARBA00022729"/>
    </source>
</evidence>
<comment type="caution">
    <text evidence="6">The sequence shown here is derived from an EMBL/GenBank/DDBJ whole genome shotgun (WGS) entry which is preliminary data.</text>
</comment>
<dbReference type="NCBIfam" id="TIGR01256">
    <property type="entry name" value="modA"/>
    <property type="match status" value="1"/>
</dbReference>
<dbReference type="GO" id="GO:0030973">
    <property type="term" value="F:molybdate ion binding"/>
    <property type="evidence" value="ECO:0007669"/>
    <property type="project" value="TreeGrafter"/>
</dbReference>
<comment type="similarity">
    <text evidence="1">Belongs to the bacterial solute-binding protein ModA family.</text>
</comment>
<dbReference type="SUPFAM" id="SSF53850">
    <property type="entry name" value="Periplasmic binding protein-like II"/>
    <property type="match status" value="1"/>
</dbReference>
<feature type="binding site" evidence="5">
    <location>
        <position position="175"/>
    </location>
    <ligand>
        <name>molybdate</name>
        <dbReference type="ChEBI" id="CHEBI:36264"/>
    </ligand>
</feature>
<dbReference type="PANTHER" id="PTHR30632">
    <property type="entry name" value="MOLYBDATE-BINDING PERIPLASMIC PROTEIN"/>
    <property type="match status" value="1"/>
</dbReference>
<dbReference type="PANTHER" id="PTHR30632:SF0">
    <property type="entry name" value="SULFATE-BINDING PROTEIN"/>
    <property type="match status" value="1"/>
</dbReference>
<accession>A0A549YM14</accession>
<keyword evidence="7" id="KW-1185">Reference proteome</keyword>
<dbReference type="GO" id="GO:1901359">
    <property type="term" value="F:tungstate binding"/>
    <property type="evidence" value="ECO:0007669"/>
    <property type="project" value="UniProtKB-ARBA"/>
</dbReference>
<dbReference type="GO" id="GO:0046872">
    <property type="term" value="F:metal ion binding"/>
    <property type="evidence" value="ECO:0007669"/>
    <property type="project" value="UniProtKB-KW"/>
</dbReference>
<dbReference type="GO" id="GO:0015689">
    <property type="term" value="P:molybdate ion transport"/>
    <property type="evidence" value="ECO:0007669"/>
    <property type="project" value="InterPro"/>
</dbReference>